<name>A0A1M5SZS3_9ALTE</name>
<dbReference type="RefSeq" id="WP_073325472.1">
    <property type="nucleotide sequence ID" value="NZ_FQWD01000014.1"/>
</dbReference>
<accession>A0A1M5SZS3</accession>
<feature type="transmembrane region" description="Helical" evidence="1">
    <location>
        <begin position="40"/>
        <end position="60"/>
    </location>
</feature>
<reference evidence="3" key="1">
    <citation type="submission" date="2016-11" db="EMBL/GenBank/DDBJ databases">
        <authorList>
            <person name="Varghese N."/>
            <person name="Submissions S."/>
        </authorList>
    </citation>
    <scope>NUCLEOTIDE SEQUENCE [LARGE SCALE GENOMIC DNA]</scope>
    <source>
        <strain evidence="3">CGMCC 1.8995</strain>
    </source>
</reference>
<keyword evidence="1" id="KW-1133">Transmembrane helix</keyword>
<organism evidence="2 3">
    <name type="scientific">Marisediminitalea aggregata</name>
    <dbReference type="NCBI Taxonomy" id="634436"/>
    <lineage>
        <taxon>Bacteria</taxon>
        <taxon>Pseudomonadati</taxon>
        <taxon>Pseudomonadota</taxon>
        <taxon>Gammaproteobacteria</taxon>
        <taxon>Alteromonadales</taxon>
        <taxon>Alteromonadaceae</taxon>
        <taxon>Marisediminitalea</taxon>
    </lineage>
</organism>
<dbReference type="STRING" id="634436.SAMN05216361_0136"/>
<gene>
    <name evidence="2" type="ORF">SAMN05216361_0136</name>
</gene>
<proteinExistence type="predicted"/>
<sequence>MSKKSRVVLLPLIASISFVFSFWILEVRKAQEFAGISNDVAGGAVLGLGIGVMLVLLATVQNKKQGSF</sequence>
<evidence type="ECO:0000256" key="1">
    <source>
        <dbReference type="SAM" id="Phobius"/>
    </source>
</evidence>
<evidence type="ECO:0000313" key="2">
    <source>
        <dbReference type="EMBL" id="SHH44017.1"/>
    </source>
</evidence>
<protein>
    <submittedName>
        <fullName evidence="2">Uncharacterized protein</fullName>
    </submittedName>
</protein>
<keyword evidence="1" id="KW-0472">Membrane</keyword>
<feature type="transmembrane region" description="Helical" evidence="1">
    <location>
        <begin position="7"/>
        <end position="25"/>
    </location>
</feature>
<keyword evidence="3" id="KW-1185">Reference proteome</keyword>
<evidence type="ECO:0000313" key="3">
    <source>
        <dbReference type="Proteomes" id="UP000184520"/>
    </source>
</evidence>
<keyword evidence="1" id="KW-0812">Transmembrane</keyword>
<dbReference type="EMBL" id="FQWD01000014">
    <property type="protein sequence ID" value="SHH44017.1"/>
    <property type="molecule type" value="Genomic_DNA"/>
</dbReference>
<dbReference type="Proteomes" id="UP000184520">
    <property type="component" value="Unassembled WGS sequence"/>
</dbReference>
<dbReference type="AlphaFoldDB" id="A0A1M5SZS3"/>